<dbReference type="GeneID" id="18877659"/>
<evidence type="ECO:0000256" key="7">
    <source>
        <dbReference type="ARBA" id="ARBA00023163"/>
    </source>
</evidence>
<protein>
    <recommendedName>
        <fullName evidence="15">Zn(2)-C6 fungal-type domain-containing protein</fullName>
    </recommendedName>
</protein>
<dbReference type="eggNOG" id="KOG1721">
    <property type="taxonomic scope" value="Eukaryota"/>
</dbReference>
<evidence type="ECO:0000256" key="2">
    <source>
        <dbReference type="ARBA" id="ARBA00022723"/>
    </source>
</evidence>
<dbReference type="FunFam" id="3.30.160.60:FF:000145">
    <property type="entry name" value="Zinc finger protein 574"/>
    <property type="match status" value="1"/>
</dbReference>
<name>R7RZF6_PUNST</name>
<feature type="region of interest" description="Disordered" evidence="10">
    <location>
        <begin position="645"/>
        <end position="669"/>
    </location>
</feature>
<dbReference type="KEGG" id="psq:PUNSTDRAFT_123274"/>
<feature type="region of interest" description="Disordered" evidence="10">
    <location>
        <begin position="436"/>
        <end position="498"/>
    </location>
</feature>
<accession>R7RZF6</accession>
<sequence>MAGDHKCPVCQATFTRPQHVARHMRSHTGDRPYKCQHCGDQFARSDLLSRHINKCHASEKPPVTNAPSNQRRKGAAAACRATTSKQACDQCVQGTLPCDGANPCSKCIQRKTRCTYIKFHRQTAPAGPGHMPPRMPGSTSNAAASGINLPPVGSVALSSNNFNLGLPPLSDYSFAGPSLYAQTGSIHNPPSTSFNPGHGRGYSDDAFILNQTGYNPGLNPNASPTMHSSVDANASPHAPYVHPAGLAGGINPGPTNSVGSTALQGLYGNHQFTFPAPPMPPPVTQTQSQNAVYGPTGDLMNRVGSSSPTPSLTMSGSTRDSIDSGTSAGSSPHMTQPQLHGMTQGQLPPNIGQDAGMRYRMHAEMFRRQMVQQQVQEAAQAAAARSGGSELIRPRFDSNPAATTATTISGWPPSSDDGVKYETTAFEGLFDNEQQHQPHAQDGYASFRHPNGGLNGAHHARNASDASSASDASAASSAGHFPGGDERAGSVASEGGRNVHHNAQLSPKVYGDGKQPDGVSNAFGLMSLDDPNVLAGLANDGQPFFSGMTPGAFDMQTPMPNREKERQGPFSGLFSPFKTPLSTLSRQLGFDYSKGDLPPSSWEDLVGEFVNDAGVVADGKTPLSSKEVETKELRDFWKQYLKTPLSGGGPLGQPSGVNGDNLARPGGLKRGLSRVASLPSVKTPAAANVEQPPYHHHPQTPGVEQINANNYNNVAHAAYARAPNGSDDLRSYEQAVLARRMPMRLNIAPKKPRVSPQPPSQATSSQQGHQSGAGGNLSASGLNATLNAQSRPSSSNSSSSLTGALGGEASGSRPGTSQGRMGPPPDTTMRPPAGGSDDGASVTSDGDGSGRPSFKRLASQTLGPENTKRTMLSYPADEADPQAGGEEGQQQDGYQGGIDGARPIAGLPDRYRRVNISSATA</sequence>
<keyword evidence="2" id="KW-0479">Metal-binding</keyword>
<reference evidence="14" key="1">
    <citation type="journal article" date="2012" name="Science">
        <title>The Paleozoic origin of enzymatic lignin decomposition reconstructed from 31 fungal genomes.</title>
        <authorList>
            <person name="Floudas D."/>
            <person name="Binder M."/>
            <person name="Riley R."/>
            <person name="Barry K."/>
            <person name="Blanchette R.A."/>
            <person name="Henrissat B."/>
            <person name="Martinez A.T."/>
            <person name="Otillar R."/>
            <person name="Spatafora J.W."/>
            <person name="Yadav J.S."/>
            <person name="Aerts A."/>
            <person name="Benoit I."/>
            <person name="Boyd A."/>
            <person name="Carlson A."/>
            <person name="Copeland A."/>
            <person name="Coutinho P.M."/>
            <person name="de Vries R.P."/>
            <person name="Ferreira P."/>
            <person name="Findley K."/>
            <person name="Foster B."/>
            <person name="Gaskell J."/>
            <person name="Glotzer D."/>
            <person name="Gorecki P."/>
            <person name="Heitman J."/>
            <person name="Hesse C."/>
            <person name="Hori C."/>
            <person name="Igarashi K."/>
            <person name="Jurgens J.A."/>
            <person name="Kallen N."/>
            <person name="Kersten P."/>
            <person name="Kohler A."/>
            <person name="Kuees U."/>
            <person name="Kumar T.K.A."/>
            <person name="Kuo A."/>
            <person name="LaButti K."/>
            <person name="Larrondo L.F."/>
            <person name="Lindquist E."/>
            <person name="Ling A."/>
            <person name="Lombard V."/>
            <person name="Lucas S."/>
            <person name="Lundell T."/>
            <person name="Martin R."/>
            <person name="McLaughlin D.J."/>
            <person name="Morgenstern I."/>
            <person name="Morin E."/>
            <person name="Murat C."/>
            <person name="Nagy L.G."/>
            <person name="Nolan M."/>
            <person name="Ohm R.A."/>
            <person name="Patyshakuliyeva A."/>
            <person name="Rokas A."/>
            <person name="Ruiz-Duenas F.J."/>
            <person name="Sabat G."/>
            <person name="Salamov A."/>
            <person name="Samejima M."/>
            <person name="Schmutz J."/>
            <person name="Slot J.C."/>
            <person name="St John F."/>
            <person name="Stenlid J."/>
            <person name="Sun H."/>
            <person name="Sun S."/>
            <person name="Syed K."/>
            <person name="Tsang A."/>
            <person name="Wiebenga A."/>
            <person name="Young D."/>
            <person name="Pisabarro A."/>
            <person name="Eastwood D.C."/>
            <person name="Martin F."/>
            <person name="Cullen D."/>
            <person name="Grigoriev I.V."/>
            <person name="Hibbett D.S."/>
        </authorList>
    </citation>
    <scope>NUCLEOTIDE SEQUENCE [LARGE SCALE GENOMIC DNA]</scope>
    <source>
        <strain evidence="14">HHB-11173 SS5</strain>
    </source>
</reference>
<dbReference type="FunFam" id="3.30.160.60:FF:000100">
    <property type="entry name" value="Zinc finger 45-like"/>
    <property type="match status" value="1"/>
</dbReference>
<dbReference type="InterPro" id="IPR036236">
    <property type="entry name" value="Znf_C2H2_sf"/>
</dbReference>
<evidence type="ECO:0000256" key="9">
    <source>
        <dbReference type="PROSITE-ProRule" id="PRU00042"/>
    </source>
</evidence>
<dbReference type="Gene3D" id="3.30.160.60">
    <property type="entry name" value="Classic Zinc Finger"/>
    <property type="match status" value="2"/>
</dbReference>
<gene>
    <name evidence="13" type="ORF">PUNSTDRAFT_123274</name>
</gene>
<feature type="region of interest" description="Disordered" evidence="10">
    <location>
        <begin position="269"/>
        <end position="354"/>
    </location>
</feature>
<dbReference type="SUPFAM" id="SSF57667">
    <property type="entry name" value="beta-beta-alpha zinc fingers"/>
    <property type="match status" value="1"/>
</dbReference>
<feature type="domain" description="C2H2-type" evidence="12">
    <location>
        <begin position="33"/>
        <end position="61"/>
    </location>
</feature>
<keyword evidence="6" id="KW-0805">Transcription regulation</keyword>
<feature type="domain" description="Zn(2)-C6 fungal-type" evidence="11">
    <location>
        <begin position="87"/>
        <end position="116"/>
    </location>
</feature>
<proteinExistence type="predicted"/>
<feature type="compositionally biased region" description="Low complexity" evidence="10">
    <location>
        <begin position="463"/>
        <end position="478"/>
    </location>
</feature>
<feature type="region of interest" description="Disordered" evidence="10">
    <location>
        <begin position="749"/>
        <end position="921"/>
    </location>
</feature>
<dbReference type="InterPro" id="IPR001138">
    <property type="entry name" value="Zn2Cys6_DnaBD"/>
</dbReference>
<organism evidence="13 14">
    <name type="scientific">Punctularia strigosozonata (strain HHB-11173)</name>
    <name type="common">White-rot fungus</name>
    <dbReference type="NCBI Taxonomy" id="741275"/>
    <lineage>
        <taxon>Eukaryota</taxon>
        <taxon>Fungi</taxon>
        <taxon>Dikarya</taxon>
        <taxon>Basidiomycota</taxon>
        <taxon>Agaricomycotina</taxon>
        <taxon>Agaricomycetes</taxon>
        <taxon>Corticiales</taxon>
        <taxon>Punctulariaceae</taxon>
        <taxon>Punctularia</taxon>
    </lineage>
</organism>
<evidence type="ECO:0008006" key="15">
    <source>
        <dbReference type="Google" id="ProtNLM"/>
    </source>
</evidence>
<dbReference type="PROSITE" id="PS50048">
    <property type="entry name" value="ZN2_CY6_FUNGAL_2"/>
    <property type="match status" value="1"/>
</dbReference>
<dbReference type="Proteomes" id="UP000054196">
    <property type="component" value="Unassembled WGS sequence"/>
</dbReference>
<feature type="compositionally biased region" description="Low complexity" evidence="10">
    <location>
        <begin position="793"/>
        <end position="803"/>
    </location>
</feature>
<evidence type="ECO:0000256" key="5">
    <source>
        <dbReference type="ARBA" id="ARBA00022833"/>
    </source>
</evidence>
<evidence type="ECO:0000256" key="4">
    <source>
        <dbReference type="ARBA" id="ARBA00022771"/>
    </source>
</evidence>
<dbReference type="Pfam" id="PF00096">
    <property type="entry name" value="zf-C2H2"/>
    <property type="match status" value="1"/>
</dbReference>
<dbReference type="PROSITE" id="PS00028">
    <property type="entry name" value="ZINC_FINGER_C2H2_1"/>
    <property type="match status" value="2"/>
</dbReference>
<keyword evidence="5" id="KW-0862">Zinc</keyword>
<dbReference type="GO" id="GO:0008270">
    <property type="term" value="F:zinc ion binding"/>
    <property type="evidence" value="ECO:0007669"/>
    <property type="project" value="UniProtKB-KW"/>
</dbReference>
<dbReference type="GO" id="GO:0005634">
    <property type="term" value="C:nucleus"/>
    <property type="evidence" value="ECO:0007669"/>
    <property type="project" value="UniProtKB-SubCell"/>
</dbReference>
<dbReference type="PANTHER" id="PTHR47660:SF2">
    <property type="entry name" value="TRANSCRIPTION FACTOR WITH C2H2 AND ZN(2)-CYS(6) DNA BINDING DOMAIN (EUROFUNG)"/>
    <property type="match status" value="1"/>
</dbReference>
<evidence type="ECO:0000259" key="11">
    <source>
        <dbReference type="PROSITE" id="PS50048"/>
    </source>
</evidence>
<evidence type="ECO:0000256" key="6">
    <source>
        <dbReference type="ARBA" id="ARBA00023015"/>
    </source>
</evidence>
<feature type="compositionally biased region" description="Polar residues" evidence="10">
    <location>
        <begin position="400"/>
        <end position="409"/>
    </location>
</feature>
<evidence type="ECO:0000256" key="1">
    <source>
        <dbReference type="ARBA" id="ARBA00004123"/>
    </source>
</evidence>
<evidence type="ECO:0000256" key="8">
    <source>
        <dbReference type="ARBA" id="ARBA00023242"/>
    </source>
</evidence>
<dbReference type="GO" id="GO:0000981">
    <property type="term" value="F:DNA-binding transcription factor activity, RNA polymerase II-specific"/>
    <property type="evidence" value="ECO:0007669"/>
    <property type="project" value="InterPro"/>
</dbReference>
<evidence type="ECO:0000313" key="13">
    <source>
        <dbReference type="EMBL" id="EIN03500.1"/>
    </source>
</evidence>
<dbReference type="OMA" id="CHASEKP"/>
<dbReference type="OrthoDB" id="6365676at2759"/>
<keyword evidence="7" id="KW-0804">Transcription</keyword>
<dbReference type="Gene3D" id="4.10.240.10">
    <property type="entry name" value="Zn(2)-C6 fungal-type DNA-binding domain"/>
    <property type="match status" value="1"/>
</dbReference>
<dbReference type="PANTHER" id="PTHR47660">
    <property type="entry name" value="TRANSCRIPTION FACTOR WITH C2H2 AND ZN(2)-CYS(6) DNA BINDING DOMAIN (EUROFUNG)-RELATED-RELATED"/>
    <property type="match status" value="1"/>
</dbReference>
<dbReference type="SUPFAM" id="SSF57701">
    <property type="entry name" value="Zn2/Cys6 DNA-binding domain"/>
    <property type="match status" value="1"/>
</dbReference>
<feature type="compositionally biased region" description="Polar residues" evidence="10">
    <location>
        <begin position="303"/>
        <end position="347"/>
    </location>
</feature>
<dbReference type="PROSITE" id="PS50157">
    <property type="entry name" value="ZINC_FINGER_C2H2_2"/>
    <property type="match status" value="2"/>
</dbReference>
<dbReference type="HOGENOM" id="CLU_016934_0_0_1"/>
<feature type="region of interest" description="Disordered" evidence="10">
    <location>
        <begin position="381"/>
        <end position="420"/>
    </location>
</feature>
<keyword evidence="14" id="KW-1185">Reference proteome</keyword>
<evidence type="ECO:0000259" key="12">
    <source>
        <dbReference type="PROSITE" id="PS50157"/>
    </source>
</evidence>
<dbReference type="AlphaFoldDB" id="R7RZF6"/>
<dbReference type="RefSeq" id="XP_007389272.1">
    <property type="nucleotide sequence ID" value="XM_007389210.1"/>
</dbReference>
<dbReference type="SMART" id="SM00355">
    <property type="entry name" value="ZnF_C2H2"/>
    <property type="match status" value="2"/>
</dbReference>
<evidence type="ECO:0000256" key="10">
    <source>
        <dbReference type="SAM" id="MobiDB-lite"/>
    </source>
</evidence>
<feature type="compositionally biased region" description="Low complexity" evidence="10">
    <location>
        <begin position="760"/>
        <end position="784"/>
    </location>
</feature>
<evidence type="ECO:0000256" key="3">
    <source>
        <dbReference type="ARBA" id="ARBA00022737"/>
    </source>
</evidence>
<comment type="subcellular location">
    <subcellularLocation>
        <location evidence="1">Nucleus</location>
    </subcellularLocation>
</comment>
<evidence type="ECO:0000313" key="14">
    <source>
        <dbReference type="Proteomes" id="UP000054196"/>
    </source>
</evidence>
<keyword evidence="3" id="KW-0677">Repeat</keyword>
<keyword evidence="8" id="KW-0539">Nucleus</keyword>
<dbReference type="CDD" id="cd00067">
    <property type="entry name" value="GAL4"/>
    <property type="match status" value="1"/>
</dbReference>
<keyword evidence="4 9" id="KW-0863">Zinc-finger</keyword>
<dbReference type="EMBL" id="JH687562">
    <property type="protein sequence ID" value="EIN03500.1"/>
    <property type="molecule type" value="Genomic_DNA"/>
</dbReference>
<dbReference type="InterPro" id="IPR036864">
    <property type="entry name" value="Zn2-C6_fun-type_DNA-bd_sf"/>
</dbReference>
<dbReference type="InterPro" id="IPR013087">
    <property type="entry name" value="Znf_C2H2_type"/>
</dbReference>
<dbReference type="SMART" id="SM00066">
    <property type="entry name" value="GAL4"/>
    <property type="match status" value="1"/>
</dbReference>
<feature type="domain" description="C2H2-type" evidence="12">
    <location>
        <begin position="5"/>
        <end position="32"/>
    </location>
</feature>
<feature type="compositionally biased region" description="Low complexity" evidence="10">
    <location>
        <begin position="881"/>
        <end position="893"/>
    </location>
</feature>